<gene>
    <name evidence="4" type="ordered locus">jk0913</name>
</gene>
<comment type="similarity">
    <text evidence="1">Belongs to the thioesterase PaaI family.</text>
</comment>
<dbReference type="InterPro" id="IPR006683">
    <property type="entry name" value="Thioestr_dom"/>
</dbReference>
<dbReference type="InterPro" id="IPR003736">
    <property type="entry name" value="PAAI_dom"/>
</dbReference>
<protein>
    <recommendedName>
        <fullName evidence="3">Thioesterase domain-containing protein</fullName>
    </recommendedName>
</protein>
<dbReference type="Proteomes" id="UP000000545">
    <property type="component" value="Chromosome"/>
</dbReference>
<organism evidence="4 5">
    <name type="scientific">Corynebacterium jeikeium (strain K411)</name>
    <dbReference type="NCBI Taxonomy" id="306537"/>
    <lineage>
        <taxon>Bacteria</taxon>
        <taxon>Bacillati</taxon>
        <taxon>Actinomycetota</taxon>
        <taxon>Actinomycetes</taxon>
        <taxon>Mycobacteriales</taxon>
        <taxon>Corynebacteriaceae</taxon>
        <taxon>Corynebacterium</taxon>
    </lineage>
</organism>
<evidence type="ECO:0000313" key="5">
    <source>
        <dbReference type="Proteomes" id="UP000000545"/>
    </source>
</evidence>
<evidence type="ECO:0000313" key="4">
    <source>
        <dbReference type="EMBL" id="CAI37077.1"/>
    </source>
</evidence>
<dbReference type="eggNOG" id="COG2050">
    <property type="taxonomic scope" value="Bacteria"/>
</dbReference>
<dbReference type="Gene3D" id="3.10.129.10">
    <property type="entry name" value="Hotdog Thioesterase"/>
    <property type="match status" value="1"/>
</dbReference>
<dbReference type="SUPFAM" id="SSF54637">
    <property type="entry name" value="Thioesterase/thiol ester dehydrase-isomerase"/>
    <property type="match status" value="1"/>
</dbReference>
<dbReference type="InterPro" id="IPR029069">
    <property type="entry name" value="HotDog_dom_sf"/>
</dbReference>
<sequence>MLVSLRHMSNIFIELSRVATERDLTEQEIATLNELLAKHPTLDRTLGVQYRAIGPDKLQLALEVTEDHLQPWGVTNGGVYASLGETAGSMASFVAAGAGPAVVGTSNQTHFLRPSVKGDVIVSTAQAEHIGRTTHLFRVEHKNEKTGKTCALTFLKTQVVPDMQRAR</sequence>
<keyword evidence="2" id="KW-0378">Hydrolase</keyword>
<accession>Q4JVT0</accession>
<dbReference type="PANTHER" id="PTHR43240:SF5">
    <property type="entry name" value="1,4-DIHYDROXY-2-NAPHTHOYL-COA THIOESTERASE 1"/>
    <property type="match status" value="1"/>
</dbReference>
<name>Q4JVT0_CORJK</name>
<dbReference type="STRING" id="306537.jk0913"/>
<dbReference type="NCBIfam" id="TIGR00369">
    <property type="entry name" value="unchar_dom_1"/>
    <property type="match status" value="1"/>
</dbReference>
<evidence type="ECO:0000256" key="2">
    <source>
        <dbReference type="ARBA" id="ARBA00022801"/>
    </source>
</evidence>
<dbReference type="EMBL" id="CR931997">
    <property type="protein sequence ID" value="CAI37077.1"/>
    <property type="molecule type" value="Genomic_DNA"/>
</dbReference>
<evidence type="ECO:0000259" key="3">
    <source>
        <dbReference type="Pfam" id="PF03061"/>
    </source>
</evidence>
<feature type="domain" description="Thioesterase" evidence="3">
    <location>
        <begin position="73"/>
        <end position="150"/>
    </location>
</feature>
<dbReference type="PANTHER" id="PTHR43240">
    <property type="entry name" value="1,4-DIHYDROXY-2-NAPHTHOYL-COA THIOESTERASE 1"/>
    <property type="match status" value="1"/>
</dbReference>
<dbReference type="KEGG" id="cjk:jk0913"/>
<evidence type="ECO:0000256" key="1">
    <source>
        <dbReference type="ARBA" id="ARBA00008324"/>
    </source>
</evidence>
<reference evidence="4 5" key="1">
    <citation type="journal article" date="2005" name="J. Bacteriol.">
        <title>Complete genome sequence and analysis of the multiresistant nosocomial pathogen Corynebacterium jeikeium K411, a lipid-requiring bacterium of the human skin flora.</title>
        <authorList>
            <person name="Tauch A."/>
            <person name="Kaiser O."/>
            <person name="Hain T."/>
            <person name="Goesmann A."/>
            <person name="Weisshaar B."/>
            <person name="Albersmeier A."/>
            <person name="Bekel T."/>
            <person name="Bischoff N."/>
            <person name="Brune I."/>
            <person name="Chakraborty T."/>
            <person name="Kalinowski J."/>
            <person name="Meyer F."/>
            <person name="Rupp O."/>
            <person name="Schneiker S."/>
            <person name="Viehoever P."/>
            <person name="Puehler A."/>
        </authorList>
    </citation>
    <scope>NUCLEOTIDE SEQUENCE [LARGE SCALE GENOMIC DNA]</scope>
    <source>
        <strain evidence="4 5">K411</strain>
    </source>
</reference>
<dbReference type="AlphaFoldDB" id="Q4JVT0"/>
<dbReference type="HOGENOM" id="CLU_089876_13_3_11"/>
<dbReference type="Pfam" id="PF03061">
    <property type="entry name" value="4HBT"/>
    <property type="match status" value="1"/>
</dbReference>
<proteinExistence type="inferred from homology"/>
<keyword evidence="5" id="KW-1185">Reference proteome</keyword>
<dbReference type="CDD" id="cd03443">
    <property type="entry name" value="PaaI_thioesterase"/>
    <property type="match status" value="1"/>
</dbReference>
<dbReference type="GO" id="GO:0005829">
    <property type="term" value="C:cytosol"/>
    <property type="evidence" value="ECO:0007669"/>
    <property type="project" value="TreeGrafter"/>
</dbReference>
<dbReference type="GO" id="GO:0061522">
    <property type="term" value="F:1,4-dihydroxy-2-naphthoyl-CoA thioesterase activity"/>
    <property type="evidence" value="ECO:0007669"/>
    <property type="project" value="TreeGrafter"/>
</dbReference>